<dbReference type="InterPro" id="IPR045851">
    <property type="entry name" value="AMP-bd_C_sf"/>
</dbReference>
<dbReference type="Pfam" id="PF00668">
    <property type="entry name" value="Condensation"/>
    <property type="match status" value="2"/>
</dbReference>
<evidence type="ECO:0000256" key="3">
    <source>
        <dbReference type="ARBA" id="ARBA00022598"/>
    </source>
</evidence>
<dbReference type="PROSITE" id="PS00012">
    <property type="entry name" value="PHOSPHOPANTETHEINE"/>
    <property type="match status" value="1"/>
</dbReference>
<dbReference type="EMBL" id="KZ805340">
    <property type="protein sequence ID" value="PVI02684.1"/>
    <property type="molecule type" value="Genomic_DNA"/>
</dbReference>
<dbReference type="Pfam" id="PF00501">
    <property type="entry name" value="AMP-binding"/>
    <property type="match status" value="1"/>
</dbReference>
<dbReference type="Pfam" id="PF00550">
    <property type="entry name" value="PP-binding"/>
    <property type="match status" value="3"/>
</dbReference>
<feature type="domain" description="Carrier" evidence="5">
    <location>
        <begin position="1"/>
        <end position="72"/>
    </location>
</feature>
<dbReference type="CDD" id="cd19537">
    <property type="entry name" value="C_NRPS-like"/>
    <property type="match status" value="1"/>
</dbReference>
<dbReference type="PANTHER" id="PTHR45527">
    <property type="entry name" value="NONRIBOSOMAL PEPTIDE SYNTHETASE"/>
    <property type="match status" value="1"/>
</dbReference>
<dbReference type="Gene3D" id="1.10.1200.10">
    <property type="entry name" value="ACP-like"/>
    <property type="match status" value="3"/>
</dbReference>
<evidence type="ECO:0000256" key="1">
    <source>
        <dbReference type="ARBA" id="ARBA00022450"/>
    </source>
</evidence>
<dbReference type="InterPro" id="IPR001242">
    <property type="entry name" value="Condensation_dom"/>
</dbReference>
<dbReference type="PANTHER" id="PTHR45527:SF11">
    <property type="entry name" value="NONRIBOSOMAL PEPTIDE SYNTHETASE 5"/>
    <property type="match status" value="1"/>
</dbReference>
<dbReference type="STRING" id="97972.A0A2V1DZ86"/>
<keyword evidence="3" id="KW-0436">Ligase</keyword>
<reference evidence="6 7" key="1">
    <citation type="journal article" date="2018" name="Sci. Rep.">
        <title>Comparative genomics provides insights into the lifestyle and reveals functional heterogeneity of dark septate endophytic fungi.</title>
        <authorList>
            <person name="Knapp D.G."/>
            <person name="Nemeth J.B."/>
            <person name="Barry K."/>
            <person name="Hainaut M."/>
            <person name="Henrissat B."/>
            <person name="Johnson J."/>
            <person name="Kuo A."/>
            <person name="Lim J.H.P."/>
            <person name="Lipzen A."/>
            <person name="Nolan M."/>
            <person name="Ohm R.A."/>
            <person name="Tamas L."/>
            <person name="Grigoriev I.V."/>
            <person name="Spatafora J.W."/>
            <person name="Nagy L.G."/>
            <person name="Kovacs G.M."/>
        </authorList>
    </citation>
    <scope>NUCLEOTIDE SEQUENCE [LARGE SCALE GENOMIC DNA]</scope>
    <source>
        <strain evidence="6 7">DSE2036</strain>
    </source>
</reference>
<dbReference type="GO" id="GO:0031177">
    <property type="term" value="F:phosphopantetheine binding"/>
    <property type="evidence" value="ECO:0007669"/>
    <property type="project" value="TreeGrafter"/>
</dbReference>
<protein>
    <submittedName>
        <fullName evidence="6">Putative nonribosomal peptide synthase GliP-like protein</fullName>
    </submittedName>
</protein>
<dbReference type="InterPro" id="IPR009081">
    <property type="entry name" value="PP-bd_ACP"/>
</dbReference>
<dbReference type="GO" id="GO:0005737">
    <property type="term" value="C:cytoplasm"/>
    <property type="evidence" value="ECO:0007669"/>
    <property type="project" value="TreeGrafter"/>
</dbReference>
<dbReference type="PROSITE" id="PS00455">
    <property type="entry name" value="AMP_BINDING"/>
    <property type="match status" value="1"/>
</dbReference>
<sequence length="1664" mass="186373">MESIILSQLSKELNLPTTEISPQSTFNSIGGDSITALRISDSCKRLGVLISISSIFTSQDIAELLRSGTWAVDQIVPGPHENGNFDHASRDTGASRLLQVGTDRSSGFRLSHASDFDNTNEIVPSRQKSERHDARKATRMMSLQSFLVSDTLAHPGNNIISYFQEHPPARVPALREAWQQVIQSEPIFRTVFKDDIFWDGKVAFFSWSEATLIDEHQFEEELQSICAPRITTPTTEFRVVTLAGKKSILVWHVHHALVDGYSARLLMRKVNMVLNGSKIREGFSFNDLVRGWRMYQTVFQQQATQFWAEYMKEMPNVKHSLLLPETEEHHENRNLLPGVINFKSPLQRIQDYTEANNVPLSSIYYAAWALTLAIYTGSDTVMFGVLFANRSIPIPAIRETVGPMMNTLPLLLSLDRTRPLSDFIQDTAKCVSAVGEYQWSIPDQHFPMTSALAIQYDYDIDTSSQNQPTSSYTRIQSSVPISIFLGPRDNVQITYHRNMYVHSDMERLGQMFIHAIDIMVRSETHLLDQYFRAALPPNLMEEILIKGNCSNICSRGQGNDTLESLFDACVRSHPNSPAIVKGKVSLTYSQLDDAATRVAACLIDTVVPGEVVCVHADRSMEWIVAIYAVFKAQAVYCPLDPAIPAQLRENYFQTAGSSLFLCTLDESKQEKPKSATFCYSVTELLRRPGGTFCTSALAARPKSSKKDAAYLCFTSGSSGHPKGVINTHEGVVAFQKDYESRLHMRPHLKLAQIMSPAFDGSIHEIFSTLSYSGTLLLPEASDVLANIQKADVALITPSVAKLLNPTDYPNLEAIYMVGEHVPQAVCDAWSAVMPAFNMYGPTESSCGSTRKTMVYGEKVTVGRPVPSMRLYILDQHRFPVPAGVIGELYTAGVQVSLGYVNRPEATAKSFMKDTICPETKQSMYRTQDLAYWNESGEICLLGRSDRQIKLRGFRVDLDDLEIRMVKCSTATSVAVARKDDILVAMVQPVTTKIASFNDAIKKVLPPQAMPRLIKAVERFPLTNNGKLNYKAIVAAFASEEPRMLTESSSPINYGRDMIMSIWKSVLNIDDRQVLDDSSSFLELGGDSIRQITLSTRLSAALQTQISPVDVMRNDTLGDQAHNFAPKLPQLANDRSYEGVKNPGVRIEATWRSLLSLNSTQDLHPESNFLELGGDSVLQQKLAAKLTVLGGKEITLFDVSKHPRLGDQARLISASKHHGQADVTEIGTHSWAARNALSPIEQEWVQKYHIQKGTSSFNVNYVCALDQDTDIGRLECAWNKALARHRILSSKFPNDHSRTYADSPPRVLVTSKFDIQQEINREFKLDEECPIRVFISPTTLVMVASHIVLDLTALNILLQDVQTFWNGKRPASLPRQYEKTTQWNRRITQNDLTFWDHLNDLPHHGENIRRLDYGGKSCVCKIPPATFRSMVQFTKKHAITLHQLSLAVVALVLRHGSTPNGKSTVLGAPYLNRGAEDFETVGLFLEPLIIHFKDRWFDKADLGHHTEISDSIWGPSYCKRVAAASQQSLSHSIPWNKLLEHLAIKPDHPNVPLIEAMVTFHDNRRRQLLPIDGVHPLYTWCEGAKFKIMFEFLAVNDDTGMLRVEYDDRIYSEGDCSRILSRVMAAIDGLTHGVGRDQIEKRMEEASSRPMGNGANFWGVRLVDL</sequence>
<dbReference type="InterPro" id="IPR042099">
    <property type="entry name" value="ANL_N_sf"/>
</dbReference>
<dbReference type="SUPFAM" id="SSF56801">
    <property type="entry name" value="Acetyl-CoA synthetase-like"/>
    <property type="match status" value="1"/>
</dbReference>
<keyword evidence="2" id="KW-0597">Phosphoprotein</keyword>
<organism evidence="6 7">
    <name type="scientific">Periconia macrospinosa</name>
    <dbReference type="NCBI Taxonomy" id="97972"/>
    <lineage>
        <taxon>Eukaryota</taxon>
        <taxon>Fungi</taxon>
        <taxon>Dikarya</taxon>
        <taxon>Ascomycota</taxon>
        <taxon>Pezizomycotina</taxon>
        <taxon>Dothideomycetes</taxon>
        <taxon>Pleosporomycetidae</taxon>
        <taxon>Pleosporales</taxon>
        <taxon>Massarineae</taxon>
        <taxon>Periconiaceae</taxon>
        <taxon>Periconia</taxon>
    </lineage>
</organism>
<evidence type="ECO:0000313" key="7">
    <source>
        <dbReference type="Proteomes" id="UP000244855"/>
    </source>
</evidence>
<dbReference type="GO" id="GO:0044550">
    <property type="term" value="P:secondary metabolite biosynthetic process"/>
    <property type="evidence" value="ECO:0007669"/>
    <property type="project" value="TreeGrafter"/>
</dbReference>
<dbReference type="PROSITE" id="PS50075">
    <property type="entry name" value="CARRIER"/>
    <property type="match status" value="3"/>
</dbReference>
<feature type="domain" description="Carrier" evidence="5">
    <location>
        <begin position="1140"/>
        <end position="1215"/>
    </location>
</feature>
<dbReference type="SUPFAM" id="SSF47336">
    <property type="entry name" value="ACP-like"/>
    <property type="match status" value="3"/>
</dbReference>
<dbReference type="GO" id="GO:0016874">
    <property type="term" value="F:ligase activity"/>
    <property type="evidence" value="ECO:0007669"/>
    <property type="project" value="UniProtKB-KW"/>
</dbReference>
<dbReference type="Proteomes" id="UP000244855">
    <property type="component" value="Unassembled WGS sequence"/>
</dbReference>
<dbReference type="SUPFAM" id="SSF52777">
    <property type="entry name" value="CoA-dependent acyltransferases"/>
    <property type="match status" value="4"/>
</dbReference>
<dbReference type="InterPro" id="IPR000873">
    <property type="entry name" value="AMP-dep_synth/lig_dom"/>
</dbReference>
<comment type="similarity">
    <text evidence="4">Belongs to the NRP synthetase family.</text>
</comment>
<evidence type="ECO:0000256" key="4">
    <source>
        <dbReference type="ARBA" id="ARBA00029454"/>
    </source>
</evidence>
<name>A0A2V1DZ86_9PLEO</name>
<dbReference type="Gene3D" id="3.40.50.12780">
    <property type="entry name" value="N-terminal domain of ligase-like"/>
    <property type="match status" value="1"/>
</dbReference>
<evidence type="ECO:0000313" key="6">
    <source>
        <dbReference type="EMBL" id="PVI02684.1"/>
    </source>
</evidence>
<dbReference type="Gene3D" id="3.30.559.30">
    <property type="entry name" value="Nonribosomal peptide synthetase, condensation domain"/>
    <property type="match status" value="2"/>
</dbReference>
<evidence type="ECO:0000259" key="5">
    <source>
        <dbReference type="PROSITE" id="PS50075"/>
    </source>
</evidence>
<evidence type="ECO:0000256" key="2">
    <source>
        <dbReference type="ARBA" id="ARBA00022553"/>
    </source>
</evidence>
<dbReference type="OrthoDB" id="3689213at2759"/>
<proteinExistence type="inferred from homology"/>
<accession>A0A2V1DZ86</accession>
<dbReference type="InterPro" id="IPR020845">
    <property type="entry name" value="AMP-binding_CS"/>
</dbReference>
<dbReference type="Gene3D" id="3.30.300.30">
    <property type="match status" value="1"/>
</dbReference>
<dbReference type="Gene3D" id="3.30.559.10">
    <property type="entry name" value="Chloramphenicol acetyltransferase-like domain"/>
    <property type="match status" value="2"/>
</dbReference>
<dbReference type="InterPro" id="IPR023213">
    <property type="entry name" value="CAT-like_dom_sf"/>
</dbReference>
<dbReference type="InterPro" id="IPR006162">
    <property type="entry name" value="Ppantetheine_attach_site"/>
</dbReference>
<gene>
    <name evidence="6" type="ORF">DM02DRAFT_522428</name>
</gene>
<feature type="domain" description="Carrier" evidence="5">
    <location>
        <begin position="1049"/>
        <end position="1127"/>
    </location>
</feature>
<keyword evidence="7" id="KW-1185">Reference proteome</keyword>
<keyword evidence="1" id="KW-0596">Phosphopantetheine</keyword>
<dbReference type="GO" id="GO:0043041">
    <property type="term" value="P:amino acid activation for nonribosomal peptide biosynthetic process"/>
    <property type="evidence" value="ECO:0007669"/>
    <property type="project" value="TreeGrafter"/>
</dbReference>
<dbReference type="InterPro" id="IPR036736">
    <property type="entry name" value="ACP-like_sf"/>
</dbReference>